<dbReference type="InterPro" id="IPR001811">
    <property type="entry name" value="Chemokine_IL8-like_dom"/>
</dbReference>
<reference evidence="4" key="3">
    <citation type="submission" date="2025-09" db="UniProtKB">
        <authorList>
            <consortium name="Ensembl"/>
        </authorList>
    </citation>
    <scope>IDENTIFICATION</scope>
</reference>
<dbReference type="Proteomes" id="UP000472276">
    <property type="component" value="Unassembled WGS sequence"/>
</dbReference>
<dbReference type="CDD" id="cd00169">
    <property type="entry name" value="Chemokine"/>
    <property type="match status" value="1"/>
</dbReference>
<dbReference type="AlphaFoldDB" id="A0AAZ1XAT1"/>
<protein>
    <recommendedName>
        <fullName evidence="3">Chemokine interleukin-8-like domain-containing protein</fullName>
    </recommendedName>
</protein>
<evidence type="ECO:0000313" key="5">
    <source>
        <dbReference type="Proteomes" id="UP000472276"/>
    </source>
</evidence>
<keyword evidence="1" id="KW-0202">Cytokine</keyword>
<dbReference type="KEGG" id="oau:120441964"/>
<feature type="chain" id="PRO_5044308329" description="Chemokine interleukin-8-like domain-containing protein" evidence="2">
    <location>
        <begin position="41"/>
        <end position="111"/>
    </location>
</feature>
<dbReference type="GeneID" id="120441964"/>
<dbReference type="Ensembl" id="ENSOABT00000077168.1">
    <property type="protein sequence ID" value="ENSOABP00000064734.1"/>
    <property type="gene ID" value="ENSOABG00000030205.1"/>
</dbReference>
<gene>
    <name evidence="4" type="primary">LOC120441964</name>
</gene>
<evidence type="ECO:0000259" key="3">
    <source>
        <dbReference type="SMART" id="SM00199"/>
    </source>
</evidence>
<evidence type="ECO:0000256" key="2">
    <source>
        <dbReference type="SAM" id="SignalP"/>
    </source>
</evidence>
<dbReference type="InterPro" id="IPR039809">
    <property type="entry name" value="Chemokine_b/g/d"/>
</dbReference>
<reference evidence="4" key="2">
    <citation type="submission" date="2025-08" db="UniProtKB">
        <authorList>
            <consortium name="Ensembl"/>
        </authorList>
    </citation>
    <scope>IDENTIFICATION</scope>
</reference>
<keyword evidence="5" id="KW-1185">Reference proteome</keyword>
<proteinExistence type="predicted"/>
<evidence type="ECO:0000256" key="1">
    <source>
        <dbReference type="ARBA" id="ARBA00022514"/>
    </source>
</evidence>
<dbReference type="Gene3D" id="2.40.50.40">
    <property type="match status" value="1"/>
</dbReference>
<reference evidence="5" key="1">
    <citation type="submission" date="2020-03" db="EMBL/GenBank/DDBJ databases">
        <title>Evolution of repeat sequences and sex chromosomes of tilapia species revealed by chromosome-level genomes.</title>
        <authorList>
            <person name="Xu L."/>
            <person name="Tao W."/>
            <person name="Wang D."/>
            <person name="Zhou Q."/>
        </authorList>
    </citation>
    <scope>NUCLEOTIDE SEQUENCE [LARGE SCALE GENOMIC DNA]</scope>
    <source>
        <strain evidence="5">Israel</strain>
    </source>
</reference>
<dbReference type="Pfam" id="PF00048">
    <property type="entry name" value="IL8"/>
    <property type="match status" value="1"/>
</dbReference>
<evidence type="ECO:0000313" key="4">
    <source>
        <dbReference type="Ensembl" id="ENSOABP00000064734.1"/>
    </source>
</evidence>
<organism evidence="4 5">
    <name type="scientific">Oreochromis aureus</name>
    <name type="common">Israeli tilapia</name>
    <name type="synonym">Chromis aureus</name>
    <dbReference type="NCBI Taxonomy" id="47969"/>
    <lineage>
        <taxon>Eukaryota</taxon>
        <taxon>Metazoa</taxon>
        <taxon>Chordata</taxon>
        <taxon>Craniata</taxon>
        <taxon>Vertebrata</taxon>
        <taxon>Euteleostomi</taxon>
        <taxon>Actinopterygii</taxon>
        <taxon>Neopterygii</taxon>
        <taxon>Teleostei</taxon>
        <taxon>Neoteleostei</taxon>
        <taxon>Acanthomorphata</taxon>
        <taxon>Ovalentaria</taxon>
        <taxon>Cichlomorphae</taxon>
        <taxon>Cichliformes</taxon>
        <taxon>Cichlidae</taxon>
        <taxon>African cichlids</taxon>
        <taxon>Pseudocrenilabrinae</taxon>
        <taxon>Oreochromini</taxon>
        <taxon>Oreochromis</taxon>
    </lineage>
</organism>
<accession>A0AAZ1XAT1</accession>
<dbReference type="InterPro" id="IPR036048">
    <property type="entry name" value="Interleukin_8-like_sf"/>
</dbReference>
<keyword evidence="2" id="KW-0732">Signal</keyword>
<sequence>MNFLLQPDQRIGPPAKMSVKILSITFLLLSMCVCCHSSEAHRHPSVKRPCCTAVTKPNLSTEVVGETYREQAASNRCVKAIIFNTKKGPLCADPNAQWVKDFIARMTKVKQ</sequence>
<dbReference type="SMART" id="SM00199">
    <property type="entry name" value="SCY"/>
    <property type="match status" value="1"/>
</dbReference>
<dbReference type="RefSeq" id="XP_039473542.1">
    <property type="nucleotide sequence ID" value="XM_039617608.1"/>
</dbReference>
<dbReference type="GO" id="GO:0005615">
    <property type="term" value="C:extracellular space"/>
    <property type="evidence" value="ECO:0007669"/>
    <property type="project" value="UniProtKB-KW"/>
</dbReference>
<dbReference type="PANTHER" id="PTHR12015">
    <property type="entry name" value="SMALL INDUCIBLE CYTOKINE A"/>
    <property type="match status" value="1"/>
</dbReference>
<name>A0AAZ1XAT1_OREAU</name>
<feature type="domain" description="Chemokine interleukin-8-like" evidence="3">
    <location>
        <begin position="47"/>
        <end position="106"/>
    </location>
</feature>
<dbReference type="GO" id="GO:0008009">
    <property type="term" value="F:chemokine activity"/>
    <property type="evidence" value="ECO:0007669"/>
    <property type="project" value="InterPro"/>
</dbReference>
<dbReference type="SUPFAM" id="SSF54117">
    <property type="entry name" value="Interleukin 8-like chemokines"/>
    <property type="match status" value="1"/>
</dbReference>
<dbReference type="GO" id="GO:0006955">
    <property type="term" value="P:immune response"/>
    <property type="evidence" value="ECO:0007669"/>
    <property type="project" value="InterPro"/>
</dbReference>
<feature type="signal peptide" evidence="2">
    <location>
        <begin position="1"/>
        <end position="40"/>
    </location>
</feature>